<accession>A0A7C9K301</accession>
<protein>
    <submittedName>
        <fullName evidence="2">Uncharacterized protein</fullName>
    </submittedName>
</protein>
<dbReference type="AlphaFoldDB" id="A0A7C9K301"/>
<feature type="transmembrane region" description="Helical" evidence="1">
    <location>
        <begin position="84"/>
        <end position="103"/>
    </location>
</feature>
<gene>
    <name evidence="2" type="ORF">GZ085_07840</name>
</gene>
<feature type="transmembrane region" description="Helical" evidence="1">
    <location>
        <begin position="7"/>
        <end position="28"/>
    </location>
</feature>
<evidence type="ECO:0000313" key="3">
    <source>
        <dbReference type="Proteomes" id="UP000483432"/>
    </source>
</evidence>
<dbReference type="EMBL" id="JAAFGW010000100">
    <property type="protein sequence ID" value="NDP48291.1"/>
    <property type="molecule type" value="Genomic_DNA"/>
</dbReference>
<evidence type="ECO:0000313" key="2">
    <source>
        <dbReference type="EMBL" id="NDP48291.1"/>
    </source>
</evidence>
<keyword evidence="1" id="KW-1133">Transmembrane helix</keyword>
<evidence type="ECO:0000256" key="1">
    <source>
        <dbReference type="SAM" id="Phobius"/>
    </source>
</evidence>
<organism evidence="2 3">
    <name type="scientific">Sulfuriferula multivorans</name>
    <dbReference type="NCBI Taxonomy" id="1559896"/>
    <lineage>
        <taxon>Bacteria</taxon>
        <taxon>Pseudomonadati</taxon>
        <taxon>Pseudomonadota</taxon>
        <taxon>Betaproteobacteria</taxon>
        <taxon>Nitrosomonadales</taxon>
        <taxon>Sulfuricellaceae</taxon>
        <taxon>Sulfuriferula</taxon>
    </lineage>
</organism>
<feature type="transmembrane region" description="Helical" evidence="1">
    <location>
        <begin position="109"/>
        <end position="130"/>
    </location>
</feature>
<proteinExistence type="predicted"/>
<feature type="transmembrane region" description="Helical" evidence="1">
    <location>
        <begin position="55"/>
        <end position="72"/>
    </location>
</feature>
<comment type="caution">
    <text evidence="2">The sequence shown here is derived from an EMBL/GenBank/DDBJ whole genome shotgun (WGS) entry which is preliminary data.</text>
</comment>
<reference evidence="2 3" key="1">
    <citation type="submission" date="2019-09" db="EMBL/GenBank/DDBJ databases">
        <title>H2 Metabolism Revealed by Metagenomic Analysis in Subglacial Sediment of East Antarctica.</title>
        <authorList>
            <person name="Yang Z."/>
            <person name="Zhang Y."/>
            <person name="Lv Y."/>
            <person name="Yan W."/>
            <person name="Xiao X."/>
            <person name="Sun B."/>
            <person name="Ma H."/>
        </authorList>
    </citation>
    <scope>NUCLEOTIDE SEQUENCE [LARGE SCALE GENOMIC DNA]</scope>
    <source>
        <strain evidence="2">Bin2_2</strain>
    </source>
</reference>
<sequence>MTHGKINISAGLLFMAGFMVFGFVLIYLRDFAPGKEQWIADYTIGKHFESRLSHVHGNLFAFLNIVVGYLLLRLPFQKLTIKWVSWLALVGMLMPVGILTEVLLGAPPIFVLIGATSMIVSVAWLGIAVARLNMLTTGDDAKVPPLN</sequence>
<name>A0A7C9K301_9PROT</name>
<keyword evidence="1" id="KW-0812">Transmembrane</keyword>
<keyword evidence="1" id="KW-0472">Membrane</keyword>
<dbReference type="Proteomes" id="UP000483432">
    <property type="component" value="Unassembled WGS sequence"/>
</dbReference>